<feature type="transmembrane region" description="Helical" evidence="1">
    <location>
        <begin position="20"/>
        <end position="40"/>
    </location>
</feature>
<evidence type="ECO:0000313" key="3">
    <source>
        <dbReference type="Proteomes" id="UP000682877"/>
    </source>
</evidence>
<proteinExistence type="predicted"/>
<keyword evidence="1" id="KW-0472">Membrane</keyword>
<gene>
    <name evidence="2" type="ORF">AARE701A_LOCUS2658</name>
</gene>
<protein>
    <submittedName>
        <fullName evidence="2">Uncharacterized protein</fullName>
    </submittedName>
</protein>
<keyword evidence="1" id="KW-0812">Transmembrane</keyword>
<evidence type="ECO:0000313" key="2">
    <source>
        <dbReference type="EMBL" id="CAE5959107.1"/>
    </source>
</evidence>
<dbReference type="Proteomes" id="UP000682877">
    <property type="component" value="Chromosome 1"/>
</dbReference>
<name>A0A8S1ZRA8_ARAAE</name>
<keyword evidence="1" id="KW-1133">Transmembrane helix</keyword>
<organism evidence="2 3">
    <name type="scientific">Arabidopsis arenosa</name>
    <name type="common">Sand rock-cress</name>
    <name type="synonym">Cardaminopsis arenosa</name>
    <dbReference type="NCBI Taxonomy" id="38785"/>
    <lineage>
        <taxon>Eukaryota</taxon>
        <taxon>Viridiplantae</taxon>
        <taxon>Streptophyta</taxon>
        <taxon>Embryophyta</taxon>
        <taxon>Tracheophyta</taxon>
        <taxon>Spermatophyta</taxon>
        <taxon>Magnoliopsida</taxon>
        <taxon>eudicotyledons</taxon>
        <taxon>Gunneridae</taxon>
        <taxon>Pentapetalae</taxon>
        <taxon>rosids</taxon>
        <taxon>malvids</taxon>
        <taxon>Brassicales</taxon>
        <taxon>Brassicaceae</taxon>
        <taxon>Camelineae</taxon>
        <taxon>Arabidopsis</taxon>
    </lineage>
</organism>
<keyword evidence="3" id="KW-1185">Reference proteome</keyword>
<dbReference type="EMBL" id="LR999451">
    <property type="protein sequence ID" value="CAE5959107.1"/>
    <property type="molecule type" value="Genomic_DNA"/>
</dbReference>
<accession>A0A8S1ZRA8</accession>
<sequence length="83" mass="9536">MNDEKIHHFRSCIVRNFTSLLTCASIDCYIIISVRSLFFLKSTFISLRSSANECFQVFDIQFWALEMAVVVSLSFGESSQLEN</sequence>
<evidence type="ECO:0000256" key="1">
    <source>
        <dbReference type="SAM" id="Phobius"/>
    </source>
</evidence>
<dbReference type="AlphaFoldDB" id="A0A8S1ZRA8"/>
<reference evidence="2" key="1">
    <citation type="submission" date="2021-01" db="EMBL/GenBank/DDBJ databases">
        <authorList>
            <person name="Bezrukov I."/>
        </authorList>
    </citation>
    <scope>NUCLEOTIDE SEQUENCE</scope>
</reference>